<dbReference type="NCBIfam" id="TIGR00736">
    <property type="entry name" value="nifR3_rel_arch"/>
    <property type="match status" value="1"/>
</dbReference>
<dbReference type="OrthoDB" id="145053at2157"/>
<reference evidence="2 3" key="1">
    <citation type="submission" date="2016-04" db="EMBL/GenBank/DDBJ databases">
        <title>Genome sequence of Methanobrevibacter cuticularis DSM 11139.</title>
        <authorList>
            <person name="Poehlein A."/>
            <person name="Seedorf H."/>
            <person name="Daniel R."/>
        </authorList>
    </citation>
    <scope>NUCLEOTIDE SEQUENCE [LARGE SCALE GENOMIC DNA]</scope>
    <source>
        <strain evidence="2 3">DSM 11139</strain>
    </source>
</reference>
<dbReference type="PATRIC" id="fig|47311.3.peg.1639"/>
<keyword evidence="3" id="KW-1185">Reference proteome</keyword>
<evidence type="ECO:0000313" key="3">
    <source>
        <dbReference type="Proteomes" id="UP000077275"/>
    </source>
</evidence>
<dbReference type="Proteomes" id="UP000077275">
    <property type="component" value="Unassembled WGS sequence"/>
</dbReference>
<dbReference type="EMBL" id="LWMW01000117">
    <property type="protein sequence ID" value="KZX15508.1"/>
    <property type="molecule type" value="Genomic_DNA"/>
</dbReference>
<dbReference type="PANTHER" id="PTHR11082:SF36">
    <property type="entry name" value="DUS-LIKE FMN-BINDING DOMAIN-CONTAINING PROTEIN"/>
    <property type="match status" value="1"/>
</dbReference>
<sequence>MAGITDGKFALQLIPYGFDTVTIGGYNTDSKTIEAGEKILKRGRNEFNIPEADLITTIGNEVEIIKDKYDVEVSANLRATTPDPILEISKIKNLDIIELNFHCRQHEILKINCGQSMLENIEFLETFTREIVKKSKSKVSVKIRANVEGTDTLKIAKIIEKVKADYLHIDAMKPGFNHADLDIIKKIANETEIFLIGNNSITSIDRCKKMLHAGASGISIGRAAINGKLNFDFAKI</sequence>
<accession>A0A166DEE4</accession>
<dbReference type="PANTHER" id="PTHR11082">
    <property type="entry name" value="TRNA-DIHYDROURIDINE SYNTHASE"/>
    <property type="match status" value="1"/>
</dbReference>
<feature type="domain" description="DUS-like FMN-binding" evidence="1">
    <location>
        <begin position="81"/>
        <end position="225"/>
    </location>
</feature>
<dbReference type="AlphaFoldDB" id="A0A166DEE4"/>
<proteinExistence type="predicted"/>
<organism evidence="2 3">
    <name type="scientific">Methanobrevibacter cuticularis</name>
    <dbReference type="NCBI Taxonomy" id="47311"/>
    <lineage>
        <taxon>Archaea</taxon>
        <taxon>Methanobacteriati</taxon>
        <taxon>Methanobacteriota</taxon>
        <taxon>Methanomada group</taxon>
        <taxon>Methanobacteria</taxon>
        <taxon>Methanobacteriales</taxon>
        <taxon>Methanobacteriaceae</taxon>
        <taxon>Methanobrevibacter</taxon>
    </lineage>
</organism>
<dbReference type="InterPro" id="IPR013785">
    <property type="entry name" value="Aldolase_TIM"/>
</dbReference>
<dbReference type="SUPFAM" id="SSF51395">
    <property type="entry name" value="FMN-linked oxidoreductases"/>
    <property type="match status" value="1"/>
</dbReference>
<dbReference type="RefSeq" id="WP_067260072.1">
    <property type="nucleotide sequence ID" value="NZ_LWMW01000117.1"/>
</dbReference>
<dbReference type="InterPro" id="IPR035587">
    <property type="entry name" value="DUS-like_FMN-bd"/>
</dbReference>
<dbReference type="STRING" id="47311.MBCUT_15050"/>
<evidence type="ECO:0000313" key="2">
    <source>
        <dbReference type="EMBL" id="KZX15508.1"/>
    </source>
</evidence>
<evidence type="ECO:0000259" key="1">
    <source>
        <dbReference type="Pfam" id="PF01207"/>
    </source>
</evidence>
<protein>
    <submittedName>
        <fullName evidence="2">Dihydroorotate dehydrogenase</fullName>
    </submittedName>
</protein>
<name>A0A166DEE4_9EURY</name>
<dbReference type="InterPro" id="IPR005270">
    <property type="entry name" value="tRNA_dU_NifR3-rel"/>
</dbReference>
<comment type="caution">
    <text evidence="2">The sequence shown here is derived from an EMBL/GenBank/DDBJ whole genome shotgun (WGS) entry which is preliminary data.</text>
</comment>
<gene>
    <name evidence="2" type="primary">pyrD_2</name>
    <name evidence="2" type="ORF">MBCUT_15050</name>
</gene>
<dbReference type="Gene3D" id="3.20.20.70">
    <property type="entry name" value="Aldolase class I"/>
    <property type="match status" value="1"/>
</dbReference>
<dbReference type="Pfam" id="PF01207">
    <property type="entry name" value="Dus"/>
    <property type="match status" value="1"/>
</dbReference>